<feature type="compositionally biased region" description="Basic and acidic residues" evidence="1">
    <location>
        <begin position="129"/>
        <end position="150"/>
    </location>
</feature>
<feature type="region of interest" description="Disordered" evidence="1">
    <location>
        <begin position="109"/>
        <end position="154"/>
    </location>
</feature>
<sequence>GSCGGARRCAGRGPPAEAAEAAEAGAAPPPAEAEACGVRQRCGLAAKRGSLGVGGGAQTTLSGSARTACPAAGARPKYNQAFRNCRTTVAIDTSGCQTPLEYRWGVQQPAAAKGRGPLADDGQQPAHRLSTDRRLPGRPHHDRDTMDRKSLRLGAPGHPDIYIACASGRPTAARRGCVRHARVQQHIDLLLPTASSP</sequence>
<feature type="non-terminal residue" evidence="2">
    <location>
        <position position="197"/>
    </location>
</feature>
<dbReference type="EMBL" id="CAUYUJ010005686">
    <property type="protein sequence ID" value="CAK0814600.1"/>
    <property type="molecule type" value="Genomic_DNA"/>
</dbReference>
<keyword evidence="3" id="KW-1185">Reference proteome</keyword>
<feature type="non-terminal residue" evidence="2">
    <location>
        <position position="1"/>
    </location>
</feature>
<name>A0ABN9R6Z9_9DINO</name>
<accession>A0ABN9R6Z9</accession>
<gene>
    <name evidence="2" type="ORF">PCOR1329_LOCUS18165</name>
</gene>
<evidence type="ECO:0000313" key="3">
    <source>
        <dbReference type="Proteomes" id="UP001189429"/>
    </source>
</evidence>
<evidence type="ECO:0000256" key="1">
    <source>
        <dbReference type="SAM" id="MobiDB-lite"/>
    </source>
</evidence>
<dbReference type="Proteomes" id="UP001189429">
    <property type="component" value="Unassembled WGS sequence"/>
</dbReference>
<proteinExistence type="predicted"/>
<comment type="caution">
    <text evidence="2">The sequence shown here is derived from an EMBL/GenBank/DDBJ whole genome shotgun (WGS) entry which is preliminary data.</text>
</comment>
<protein>
    <submittedName>
        <fullName evidence="2">Uncharacterized protein</fullName>
    </submittedName>
</protein>
<feature type="region of interest" description="Disordered" evidence="1">
    <location>
        <begin position="1"/>
        <end position="32"/>
    </location>
</feature>
<evidence type="ECO:0000313" key="2">
    <source>
        <dbReference type="EMBL" id="CAK0814600.1"/>
    </source>
</evidence>
<reference evidence="2" key="1">
    <citation type="submission" date="2023-10" db="EMBL/GenBank/DDBJ databases">
        <authorList>
            <person name="Chen Y."/>
            <person name="Shah S."/>
            <person name="Dougan E. K."/>
            <person name="Thang M."/>
            <person name="Chan C."/>
        </authorList>
    </citation>
    <scope>NUCLEOTIDE SEQUENCE [LARGE SCALE GENOMIC DNA]</scope>
</reference>
<organism evidence="2 3">
    <name type="scientific">Prorocentrum cordatum</name>
    <dbReference type="NCBI Taxonomy" id="2364126"/>
    <lineage>
        <taxon>Eukaryota</taxon>
        <taxon>Sar</taxon>
        <taxon>Alveolata</taxon>
        <taxon>Dinophyceae</taxon>
        <taxon>Prorocentrales</taxon>
        <taxon>Prorocentraceae</taxon>
        <taxon>Prorocentrum</taxon>
    </lineage>
</organism>